<feature type="region of interest" description="Disordered" evidence="1">
    <location>
        <begin position="1"/>
        <end position="21"/>
    </location>
</feature>
<feature type="compositionally biased region" description="Low complexity" evidence="1">
    <location>
        <begin position="97"/>
        <end position="117"/>
    </location>
</feature>
<organism evidence="3 4">
    <name type="scientific">Xylanimonas ulmi</name>
    <dbReference type="NCBI Taxonomy" id="228973"/>
    <lineage>
        <taxon>Bacteria</taxon>
        <taxon>Bacillati</taxon>
        <taxon>Actinomycetota</taxon>
        <taxon>Actinomycetes</taxon>
        <taxon>Micrococcales</taxon>
        <taxon>Promicromonosporaceae</taxon>
        <taxon>Xylanimonas</taxon>
    </lineage>
</organism>
<gene>
    <name evidence="3" type="ORF">EV386_2531</name>
</gene>
<keyword evidence="4" id="KW-1185">Reference proteome</keyword>
<protein>
    <submittedName>
        <fullName evidence="3">Uncharacterized protein</fullName>
    </submittedName>
</protein>
<evidence type="ECO:0000313" key="3">
    <source>
        <dbReference type="EMBL" id="RZS62210.1"/>
    </source>
</evidence>
<proteinExistence type="predicted"/>
<dbReference type="Proteomes" id="UP000293852">
    <property type="component" value="Unassembled WGS sequence"/>
</dbReference>
<evidence type="ECO:0000313" key="4">
    <source>
        <dbReference type="Proteomes" id="UP000293852"/>
    </source>
</evidence>
<name>A0A4V2EY95_9MICO</name>
<comment type="caution">
    <text evidence="3">The sequence shown here is derived from an EMBL/GenBank/DDBJ whole genome shotgun (WGS) entry which is preliminary data.</text>
</comment>
<sequence length="300" mass="31008">MAPPPFAPTPGSGPEGQPQKTKDSGTAYLVLAILALLLARVPFIGVLLTVMMVVFGVVLFVRGERGKKLMIGFVCALLGAALAFGGGNDNPKDESASKAPAAAPAAQPDTSAAAAEPAPSPTPTPAAEAPAPVAEAPTPAEDPSPYGTYPQAEADFVATVTGASDQYGAVETDLQRSEVVRNRNATVCSATGGNATDWVGVVSDIGANREGKAWVEIELAPNVRVHTWNNALSDISDETLIDPSEPMFGGLVAMTKDQKVVFSGSFVADDSSCVKTSNMTETFGALDPQFVFKFSDVHAQ</sequence>
<keyword evidence="2" id="KW-0812">Transmembrane</keyword>
<feature type="region of interest" description="Disordered" evidence="1">
    <location>
        <begin position="89"/>
        <end position="150"/>
    </location>
</feature>
<feature type="transmembrane region" description="Helical" evidence="2">
    <location>
        <begin position="68"/>
        <end position="87"/>
    </location>
</feature>
<keyword evidence="2" id="KW-0472">Membrane</keyword>
<keyword evidence="2" id="KW-1133">Transmembrane helix</keyword>
<feature type="transmembrane region" description="Helical" evidence="2">
    <location>
        <begin position="28"/>
        <end position="61"/>
    </location>
</feature>
<evidence type="ECO:0000256" key="2">
    <source>
        <dbReference type="SAM" id="Phobius"/>
    </source>
</evidence>
<accession>A0A4V2EY95</accession>
<feature type="compositionally biased region" description="Low complexity" evidence="1">
    <location>
        <begin position="125"/>
        <end position="143"/>
    </location>
</feature>
<evidence type="ECO:0000256" key="1">
    <source>
        <dbReference type="SAM" id="MobiDB-lite"/>
    </source>
</evidence>
<dbReference type="AlphaFoldDB" id="A0A4V2EY95"/>
<reference evidence="3 4" key="1">
    <citation type="submission" date="2019-02" db="EMBL/GenBank/DDBJ databases">
        <title>Sequencing the genomes of 1000 actinobacteria strains.</title>
        <authorList>
            <person name="Klenk H.-P."/>
        </authorList>
    </citation>
    <scope>NUCLEOTIDE SEQUENCE [LARGE SCALE GENOMIC DNA]</scope>
    <source>
        <strain evidence="3 4">DSM 16932</strain>
    </source>
</reference>
<dbReference type="EMBL" id="SGWX01000001">
    <property type="protein sequence ID" value="RZS62210.1"/>
    <property type="molecule type" value="Genomic_DNA"/>
</dbReference>